<keyword evidence="1" id="KW-0472">Membrane</keyword>
<dbReference type="Proteomes" id="UP001474181">
    <property type="component" value="Unassembled WGS sequence"/>
</dbReference>
<dbReference type="EMBL" id="JBEPEK010000753">
    <property type="protein sequence ID" value="MER7187212.1"/>
    <property type="molecule type" value="Genomic_DNA"/>
</dbReference>
<keyword evidence="1" id="KW-1133">Transmembrane helix</keyword>
<name>A0ABV1XDU3_9ACTN</name>
<sequence length="132" mass="14391">MDFGAVLCTAAGLVLLGIAVREGTVVQRLRRHGVRTWGVVVDNVRTRDNQGPKWIPVIAFTDRSGHRVEFSPRMQGAGLGLETGRQVEIVYLAQSPRVARVRMWRHVVGPVVFLVFGGVAFLGMGVVIALTS</sequence>
<reference evidence="2 3" key="1">
    <citation type="submission" date="2024-06" db="EMBL/GenBank/DDBJ databases">
        <title>The Natural Products Discovery Center: Release of the First 8490 Sequenced Strains for Exploring Actinobacteria Biosynthetic Diversity.</title>
        <authorList>
            <person name="Kalkreuter E."/>
            <person name="Kautsar S.A."/>
            <person name="Yang D."/>
            <person name="Bader C.D."/>
            <person name="Teijaro C.N."/>
            <person name="Fluegel L."/>
            <person name="Davis C.M."/>
            <person name="Simpson J.R."/>
            <person name="Lauterbach L."/>
            <person name="Steele A.D."/>
            <person name="Gui C."/>
            <person name="Meng S."/>
            <person name="Li G."/>
            <person name="Viehrig K."/>
            <person name="Ye F."/>
            <person name="Su P."/>
            <person name="Kiefer A.F."/>
            <person name="Nichols A."/>
            <person name="Cepeda A.J."/>
            <person name="Yan W."/>
            <person name="Fan B."/>
            <person name="Jiang Y."/>
            <person name="Adhikari A."/>
            <person name="Zheng C.-J."/>
            <person name="Schuster L."/>
            <person name="Cowan T.M."/>
            <person name="Smanski M.J."/>
            <person name="Chevrette M.G."/>
            <person name="De Carvalho L.P.S."/>
            <person name="Shen B."/>
        </authorList>
    </citation>
    <scope>NUCLEOTIDE SEQUENCE [LARGE SCALE GENOMIC DNA]</scope>
    <source>
        <strain evidence="2 3">NPDC000234</strain>
    </source>
</reference>
<organism evidence="2 3">
    <name type="scientific">Streptomyces hyaluromycini</name>
    <dbReference type="NCBI Taxonomy" id="1377993"/>
    <lineage>
        <taxon>Bacteria</taxon>
        <taxon>Bacillati</taxon>
        <taxon>Actinomycetota</taxon>
        <taxon>Actinomycetes</taxon>
        <taxon>Kitasatosporales</taxon>
        <taxon>Streptomycetaceae</taxon>
        <taxon>Streptomyces</taxon>
    </lineage>
</organism>
<comment type="caution">
    <text evidence="2">The sequence shown here is derived from an EMBL/GenBank/DDBJ whole genome shotgun (WGS) entry which is preliminary data.</text>
</comment>
<evidence type="ECO:0000256" key="1">
    <source>
        <dbReference type="SAM" id="Phobius"/>
    </source>
</evidence>
<evidence type="ECO:0000313" key="3">
    <source>
        <dbReference type="Proteomes" id="UP001474181"/>
    </source>
</evidence>
<proteinExistence type="predicted"/>
<accession>A0ABV1XDU3</accession>
<gene>
    <name evidence="2" type="ORF">ABT404_48465</name>
</gene>
<feature type="transmembrane region" description="Helical" evidence="1">
    <location>
        <begin position="107"/>
        <end position="130"/>
    </location>
</feature>
<protein>
    <submittedName>
        <fullName evidence="2">DUF3592 domain-containing protein</fullName>
    </submittedName>
</protein>
<evidence type="ECO:0000313" key="2">
    <source>
        <dbReference type="EMBL" id="MER7187212.1"/>
    </source>
</evidence>
<keyword evidence="1" id="KW-0812">Transmembrane</keyword>
<dbReference type="RefSeq" id="WP_350791474.1">
    <property type="nucleotide sequence ID" value="NZ_JBEPEK010000753.1"/>
</dbReference>
<keyword evidence="3" id="KW-1185">Reference proteome</keyword>